<evidence type="ECO:0000313" key="2">
    <source>
        <dbReference type="EMBL" id="GIE00939.1"/>
    </source>
</evidence>
<dbReference type="Proteomes" id="UP000637628">
    <property type="component" value="Unassembled WGS sequence"/>
</dbReference>
<keyword evidence="1" id="KW-0732">Signal</keyword>
<organism evidence="2 3">
    <name type="scientific">Paractinoplanes durhamensis</name>
    <dbReference type="NCBI Taxonomy" id="113563"/>
    <lineage>
        <taxon>Bacteria</taxon>
        <taxon>Bacillati</taxon>
        <taxon>Actinomycetota</taxon>
        <taxon>Actinomycetes</taxon>
        <taxon>Micromonosporales</taxon>
        <taxon>Micromonosporaceae</taxon>
        <taxon>Paractinoplanes</taxon>
    </lineage>
</organism>
<dbReference type="RefSeq" id="WP_203726538.1">
    <property type="nucleotide sequence ID" value="NZ_BAAATX010000003.1"/>
</dbReference>
<protein>
    <recommendedName>
        <fullName evidence="4">DUF1800 domain-containing protein</fullName>
    </recommendedName>
</protein>
<feature type="signal peptide" evidence="1">
    <location>
        <begin position="1"/>
        <end position="26"/>
    </location>
</feature>
<comment type="caution">
    <text evidence="2">The sequence shown here is derived from an EMBL/GenBank/DDBJ whole genome shotgun (WGS) entry which is preliminary data.</text>
</comment>
<dbReference type="InterPro" id="IPR014917">
    <property type="entry name" value="DUF1800"/>
</dbReference>
<dbReference type="EMBL" id="BOML01000019">
    <property type="protein sequence ID" value="GIE00939.1"/>
    <property type="molecule type" value="Genomic_DNA"/>
</dbReference>
<accession>A0ABQ3YTX3</accession>
<evidence type="ECO:0000313" key="3">
    <source>
        <dbReference type="Proteomes" id="UP000637628"/>
    </source>
</evidence>
<reference evidence="2 3" key="1">
    <citation type="submission" date="2021-01" db="EMBL/GenBank/DDBJ databases">
        <title>Whole genome shotgun sequence of Actinoplanes durhamensis NBRC 14914.</title>
        <authorList>
            <person name="Komaki H."/>
            <person name="Tamura T."/>
        </authorList>
    </citation>
    <scope>NUCLEOTIDE SEQUENCE [LARGE SCALE GENOMIC DNA]</scope>
    <source>
        <strain evidence="2 3">NBRC 14914</strain>
    </source>
</reference>
<sequence length="499" mass="52794">MTTRRTLLAAAGAATAAAAIGAPAVAAPALDATALVDADPIAHLLRRATFGPTPATLAEAARLGIAGWLDRQLAPEKIDDAQCDAVLARLPLAGAGIAAVRATLPAHSYEAFKQLGRAVVARAAWSNRQLFESVAAFWANHLHVAAPFSGGWDSRADYDAQVIRKHAFGKFADMLKASMKHPAMLTYLDNRSSTRSHPNENYARELMELHTVGMIYTEDDVQAAARLLTGLTVAKDGTYVYDAAKHLTGPVTILGRSFDNKAGEKDPIAFADFLARHPEAARRIATELCVRYVADDAPASLVAKLAKIYLDNDTAIKPVIRALFTSPEFAASAGAKIRTPFEDLIATIRTLGLGPEKSGTVALDALFNALAGIGNAPFRWSTPDGYPDVAPAWASPSIFLLKCNLHLNLAAGWYPSQLTRPADLRKALVPALPASYGALIDALAVRLTGTQLPAAHTAAVLSVAGKLPTSPLTGSDKSLAGSFPYLVALVLDSPTFQLR</sequence>
<name>A0ABQ3YTX3_9ACTN</name>
<evidence type="ECO:0000256" key="1">
    <source>
        <dbReference type="SAM" id="SignalP"/>
    </source>
</evidence>
<evidence type="ECO:0008006" key="4">
    <source>
        <dbReference type="Google" id="ProtNLM"/>
    </source>
</evidence>
<feature type="chain" id="PRO_5045079559" description="DUF1800 domain-containing protein" evidence="1">
    <location>
        <begin position="27"/>
        <end position="499"/>
    </location>
</feature>
<dbReference type="InterPro" id="IPR006311">
    <property type="entry name" value="TAT_signal"/>
</dbReference>
<keyword evidence="3" id="KW-1185">Reference proteome</keyword>
<dbReference type="Pfam" id="PF08811">
    <property type="entry name" value="DUF1800"/>
    <property type="match status" value="1"/>
</dbReference>
<proteinExistence type="predicted"/>
<gene>
    <name evidence="2" type="ORF">Adu01nite_22890</name>
</gene>
<dbReference type="PROSITE" id="PS51318">
    <property type="entry name" value="TAT"/>
    <property type="match status" value="1"/>
</dbReference>